<comment type="similarity">
    <text evidence="1">Belongs to the HyuE racemase family.</text>
</comment>
<reference evidence="2 3" key="1">
    <citation type="journal article" date="2019" name="Anaerobe">
        <title>Detection of Robinsoniella peoriensis in multiple bone samples of a trauma patient.</title>
        <authorList>
            <person name="Schrottner P."/>
            <person name="Hartwich K."/>
            <person name="Bunk B."/>
            <person name="Schober I."/>
            <person name="Helbig S."/>
            <person name="Rudolph W.W."/>
            <person name="Gunzer F."/>
        </authorList>
    </citation>
    <scope>NUCLEOTIDE SEQUENCE [LARGE SCALE GENOMIC DNA]</scope>
    <source>
        <strain evidence="2 3">DSM 106044</strain>
    </source>
</reference>
<name>A0A4U8Q113_9FIRM</name>
<dbReference type="InterPro" id="IPR015942">
    <property type="entry name" value="Asp/Glu/hydantoin_racemase"/>
</dbReference>
<evidence type="ECO:0000256" key="1">
    <source>
        <dbReference type="ARBA" id="ARBA00038414"/>
    </source>
</evidence>
<proteinExistence type="inferred from homology"/>
<accession>A0A4U8Q113</accession>
<dbReference type="InterPro" id="IPR053714">
    <property type="entry name" value="Iso_Racemase_Enz_sf"/>
</dbReference>
<evidence type="ECO:0000313" key="2">
    <source>
        <dbReference type="EMBL" id="TLC97823.1"/>
    </source>
</evidence>
<organism evidence="2 3">
    <name type="scientific">Robinsoniella peoriensis</name>
    <dbReference type="NCBI Taxonomy" id="180332"/>
    <lineage>
        <taxon>Bacteria</taxon>
        <taxon>Bacillati</taxon>
        <taxon>Bacillota</taxon>
        <taxon>Clostridia</taxon>
        <taxon>Lachnospirales</taxon>
        <taxon>Lachnospiraceae</taxon>
        <taxon>Robinsoniella</taxon>
    </lineage>
</organism>
<dbReference type="Proteomes" id="UP000306509">
    <property type="component" value="Unassembled WGS sequence"/>
</dbReference>
<dbReference type="STRING" id="180332.GCA_000797495_02291"/>
<evidence type="ECO:0000313" key="3">
    <source>
        <dbReference type="Proteomes" id="UP000306509"/>
    </source>
</evidence>
<protein>
    <submittedName>
        <fullName evidence="2">Hydantoin racemase</fullName>
    </submittedName>
</protein>
<dbReference type="AlphaFoldDB" id="A0A4U8Q113"/>
<dbReference type="Pfam" id="PF01177">
    <property type="entry name" value="Asp_Glu_race"/>
    <property type="match status" value="1"/>
</dbReference>
<dbReference type="EMBL" id="QGQD01000107">
    <property type="protein sequence ID" value="TLC97823.1"/>
    <property type="molecule type" value="Genomic_DNA"/>
</dbReference>
<sequence length="223" mass="24284">MKIGLVYTSTTPELIELVEREVKCQLPEEVTLMSYEDPTILSETRDHGYVTANAAARLITMFLKAVQDGADAVLNICSSVGEAADCVQDMGRYLGVPIVRVDEEMCRDAARQGSRIGVLATLPTTLEPTKNTILRVAREIGKPVTLTDGLIDGAFGLNQEQFRELLLKKAGEICQDVDVILLCQGSMAYCEELIAETYGKPVVSSPRYGAAALKEALRMKGLI</sequence>
<comment type="caution">
    <text evidence="2">The sequence shown here is derived from an EMBL/GenBank/DDBJ whole genome shotgun (WGS) entry which is preliminary data.</text>
</comment>
<dbReference type="OrthoDB" id="978447at2"/>
<keyword evidence="3" id="KW-1185">Reference proteome</keyword>
<dbReference type="RefSeq" id="WP_027295525.1">
    <property type="nucleotide sequence ID" value="NZ_CABMJZ010000132.1"/>
</dbReference>
<dbReference type="GO" id="GO:0047661">
    <property type="term" value="F:amino-acid racemase activity"/>
    <property type="evidence" value="ECO:0007669"/>
    <property type="project" value="InterPro"/>
</dbReference>
<dbReference type="Gene3D" id="3.40.50.12500">
    <property type="match status" value="1"/>
</dbReference>
<gene>
    <name evidence="2" type="ORF">DSM106044_05186</name>
</gene>